<feature type="compositionally biased region" description="Low complexity" evidence="10">
    <location>
        <begin position="320"/>
        <end position="335"/>
    </location>
</feature>
<dbReference type="InterPro" id="IPR003617">
    <property type="entry name" value="TFIIS/CRSP70_N_sub"/>
</dbReference>
<evidence type="ECO:0000256" key="6">
    <source>
        <dbReference type="ARBA" id="ARBA00023163"/>
    </source>
</evidence>
<name>A0A9R0ESW0_SPOFR</name>
<evidence type="ECO:0000256" key="3">
    <source>
        <dbReference type="ARBA" id="ARBA00019686"/>
    </source>
</evidence>
<dbReference type="GO" id="GO:0003712">
    <property type="term" value="F:transcription coregulator activity"/>
    <property type="evidence" value="ECO:0007669"/>
    <property type="project" value="TreeGrafter"/>
</dbReference>
<evidence type="ECO:0000256" key="9">
    <source>
        <dbReference type="PROSITE-ProRule" id="PRU00649"/>
    </source>
</evidence>
<feature type="compositionally biased region" description="Pro residues" evidence="10">
    <location>
        <begin position="359"/>
        <end position="373"/>
    </location>
</feature>
<feature type="compositionally biased region" description="Low complexity" evidence="10">
    <location>
        <begin position="224"/>
        <end position="236"/>
    </location>
</feature>
<reference evidence="13" key="1">
    <citation type="submission" date="2025-08" db="UniProtKB">
        <authorList>
            <consortium name="RefSeq"/>
        </authorList>
    </citation>
    <scope>IDENTIFICATION</scope>
    <source>
        <tissue evidence="13">Whole larval tissue</tissue>
    </source>
</reference>
<feature type="region of interest" description="Disordered" evidence="10">
    <location>
        <begin position="484"/>
        <end position="600"/>
    </location>
</feature>
<dbReference type="CDD" id="cd00183">
    <property type="entry name" value="TFIIS_I"/>
    <property type="match status" value="1"/>
</dbReference>
<dbReference type="SMART" id="SM00509">
    <property type="entry name" value="TFS2N"/>
    <property type="match status" value="1"/>
</dbReference>
<dbReference type="Proteomes" id="UP000829999">
    <property type="component" value="Chromosome 16"/>
</dbReference>
<keyword evidence="6" id="KW-0804">Transcription</keyword>
<keyword evidence="7 9" id="KW-0539">Nucleus</keyword>
<evidence type="ECO:0000256" key="8">
    <source>
        <dbReference type="ARBA" id="ARBA00031968"/>
    </source>
</evidence>
<keyword evidence="12" id="KW-1185">Reference proteome</keyword>
<feature type="domain" description="TFIIS N-terminal" evidence="11">
    <location>
        <begin position="7"/>
        <end position="84"/>
    </location>
</feature>
<dbReference type="GO" id="GO:0016592">
    <property type="term" value="C:mediator complex"/>
    <property type="evidence" value="ECO:0007669"/>
    <property type="project" value="InterPro"/>
</dbReference>
<dbReference type="RefSeq" id="XP_035456962.2">
    <property type="nucleotide sequence ID" value="XM_035601069.2"/>
</dbReference>
<dbReference type="InterPro" id="IPR035441">
    <property type="entry name" value="TFIIS/LEDGF_dom_sf"/>
</dbReference>
<evidence type="ECO:0000256" key="10">
    <source>
        <dbReference type="SAM" id="MobiDB-lite"/>
    </source>
</evidence>
<keyword evidence="4" id="KW-0805">Transcription regulation</keyword>
<feature type="compositionally biased region" description="Low complexity" evidence="10">
    <location>
        <begin position="244"/>
        <end position="269"/>
    </location>
</feature>
<protein>
    <recommendedName>
        <fullName evidence="3">Mediator of RNA polymerase II transcription subunit 26</fullName>
    </recommendedName>
    <alternativeName>
        <fullName evidence="8">Mediator complex subunit 26</fullName>
    </alternativeName>
</protein>
<evidence type="ECO:0000313" key="12">
    <source>
        <dbReference type="Proteomes" id="UP000829999"/>
    </source>
</evidence>
<feature type="compositionally biased region" description="Basic and acidic residues" evidence="10">
    <location>
        <begin position="520"/>
        <end position="535"/>
    </location>
</feature>
<dbReference type="PROSITE" id="PS51319">
    <property type="entry name" value="TFIIS_N"/>
    <property type="match status" value="1"/>
</dbReference>
<dbReference type="InterPro" id="IPR017923">
    <property type="entry name" value="TFIIS_N"/>
</dbReference>
<comment type="similarity">
    <text evidence="2">Belongs to the Mediator complex subunit 26 family.</text>
</comment>
<comment type="subcellular location">
    <subcellularLocation>
        <location evidence="1 9">Nucleus</location>
    </subcellularLocation>
</comment>
<dbReference type="SUPFAM" id="SSF47676">
    <property type="entry name" value="Conserved domain common to transcription factors TFIIS, elongin A, CRSP70"/>
    <property type="match status" value="1"/>
</dbReference>
<dbReference type="InterPro" id="IPR042376">
    <property type="entry name" value="MED26"/>
</dbReference>
<proteinExistence type="inferred from homology"/>
<feature type="region of interest" description="Disordered" evidence="10">
    <location>
        <begin position="124"/>
        <end position="379"/>
    </location>
</feature>
<dbReference type="OrthoDB" id="550309at2759"/>
<dbReference type="PANTHER" id="PTHR15201:SF1">
    <property type="entry name" value="MEDIATOR OF RNA POLYMERASE II TRANSCRIPTION SUBUNIT 26"/>
    <property type="match status" value="1"/>
</dbReference>
<dbReference type="GO" id="GO:0006357">
    <property type="term" value="P:regulation of transcription by RNA polymerase II"/>
    <property type="evidence" value="ECO:0007669"/>
    <property type="project" value="InterPro"/>
</dbReference>
<dbReference type="GO" id="GO:0010628">
    <property type="term" value="P:positive regulation of gene expression"/>
    <property type="evidence" value="ECO:0007669"/>
    <property type="project" value="TreeGrafter"/>
</dbReference>
<evidence type="ECO:0000256" key="1">
    <source>
        <dbReference type="ARBA" id="ARBA00004123"/>
    </source>
</evidence>
<feature type="compositionally biased region" description="Basic residues" evidence="10">
    <location>
        <begin position="202"/>
        <end position="214"/>
    </location>
</feature>
<dbReference type="GeneID" id="118280729"/>
<dbReference type="GO" id="GO:0070847">
    <property type="term" value="C:core mediator complex"/>
    <property type="evidence" value="ECO:0007669"/>
    <property type="project" value="TreeGrafter"/>
</dbReference>
<evidence type="ECO:0000256" key="4">
    <source>
        <dbReference type="ARBA" id="ARBA00023015"/>
    </source>
</evidence>
<dbReference type="Gene3D" id="1.20.930.10">
    <property type="entry name" value="Conserved domain common to transcription factors TFIIS, elongin A, CRSP70"/>
    <property type="match status" value="1"/>
</dbReference>
<evidence type="ECO:0000259" key="11">
    <source>
        <dbReference type="PROSITE" id="PS51319"/>
    </source>
</evidence>
<dbReference type="PANTHER" id="PTHR15201">
    <property type="entry name" value="CRSP70"/>
    <property type="match status" value="1"/>
</dbReference>
<accession>A0A9R0ESW0</accession>
<feature type="compositionally biased region" description="Pro residues" evidence="10">
    <location>
        <begin position="182"/>
        <end position="193"/>
    </location>
</feature>
<feature type="compositionally biased region" description="Pro residues" evidence="10">
    <location>
        <begin position="158"/>
        <end position="172"/>
    </location>
</feature>
<feature type="compositionally biased region" description="Acidic residues" evidence="10">
    <location>
        <begin position="506"/>
        <end position="519"/>
    </location>
</feature>
<evidence type="ECO:0000256" key="5">
    <source>
        <dbReference type="ARBA" id="ARBA00023159"/>
    </source>
</evidence>
<sequence length="682" mass="72856">MSNNAHELSNRLLNALDNNYNVVDMHTVHEIISLLERINITKELLETTRLGKHVNELRRKTTDPSLARRAKVLVKRWRDLVIPTVASPGHTGSNRSSAERQVHRRLGGTPLTSPALSRVPIHQVVSPAVNSPRPPSRPAWGGYESDSQDVILVDDEPAAPPAPPAPPAPIAPSPLAHTHKPSTPPVKRPPSPEPLYDEKKAKRDKKPKKKRGHSRAGSGTEATGPVSVGGPVVPAGPGAGAPGALGPSAGVPGTQAPAAVAPGAASWAGRNGTSHERRRNGTKRHALDSYAALVNRMPPAGAKKVKTTKELLEQIQSRGSKPAASPASPRSPASPDVMLIEPDTFVKAESPLRNGGTTPRPPSPEPEPAPPLSPLEEPREELHCTCDEFEHELCPLRAAHEQPVQPRHVHALHHALLPGLNGTRAPPLPQRFAVRAAPHPTEPDLFASVVPLYKYSDYADDYCVKNMSRVPLCSHLPWTQFAPPPPDLPPPPEPPPLRPYPPIDPDPAEPSDGDAESDEADVKPDVKPDVKREPEELPIVEAEPVGVPTLEQSERLKAPLLSAEEESQLGVPRRGPESPPRQFAAAAPQHRSVPRTRTDGASLLAAAGDAAARAPYTYAQLAGAAVLPRAALDSDAALEAALAAAPDERDALGRPARPARFAEWHECARLGELVALPYVVLD</sequence>
<evidence type="ECO:0000256" key="2">
    <source>
        <dbReference type="ARBA" id="ARBA00009681"/>
    </source>
</evidence>
<feature type="compositionally biased region" description="Pro residues" evidence="10">
    <location>
        <begin position="484"/>
        <end position="505"/>
    </location>
</feature>
<evidence type="ECO:0000313" key="13">
    <source>
        <dbReference type="RefSeq" id="XP_035456962.2"/>
    </source>
</evidence>
<gene>
    <name evidence="13" type="primary">LOC118280729</name>
</gene>
<keyword evidence="5" id="KW-0010">Activator</keyword>
<dbReference type="Pfam" id="PF08711">
    <property type="entry name" value="Med26"/>
    <property type="match status" value="1"/>
</dbReference>
<organism evidence="12 13">
    <name type="scientific">Spodoptera frugiperda</name>
    <name type="common">Fall armyworm</name>
    <dbReference type="NCBI Taxonomy" id="7108"/>
    <lineage>
        <taxon>Eukaryota</taxon>
        <taxon>Metazoa</taxon>
        <taxon>Ecdysozoa</taxon>
        <taxon>Arthropoda</taxon>
        <taxon>Hexapoda</taxon>
        <taxon>Insecta</taxon>
        <taxon>Pterygota</taxon>
        <taxon>Neoptera</taxon>
        <taxon>Endopterygota</taxon>
        <taxon>Lepidoptera</taxon>
        <taxon>Glossata</taxon>
        <taxon>Ditrysia</taxon>
        <taxon>Noctuoidea</taxon>
        <taxon>Noctuidae</taxon>
        <taxon>Amphipyrinae</taxon>
        <taxon>Spodoptera</taxon>
    </lineage>
</organism>
<dbReference type="AlphaFoldDB" id="A0A9R0ESW0"/>
<evidence type="ECO:0000256" key="7">
    <source>
        <dbReference type="ARBA" id="ARBA00023242"/>
    </source>
</evidence>